<dbReference type="Proteomes" id="UP001412067">
    <property type="component" value="Unassembled WGS sequence"/>
</dbReference>
<evidence type="ECO:0000256" key="1">
    <source>
        <dbReference type="SAM" id="MobiDB-lite"/>
    </source>
</evidence>
<sequence>MGDGGVRIWEVVRDSTGLTGKGAQDRGCDSRLIGEREGLQTDGWGVGGVAAGPERGQKAAAGLRKENALE</sequence>
<dbReference type="EMBL" id="JBBWWR010000004">
    <property type="protein sequence ID" value="KAK8968362.1"/>
    <property type="molecule type" value="Genomic_DNA"/>
</dbReference>
<feature type="region of interest" description="Disordered" evidence="1">
    <location>
        <begin position="44"/>
        <end position="70"/>
    </location>
</feature>
<evidence type="ECO:0000313" key="2">
    <source>
        <dbReference type="EMBL" id="KAK8968362.1"/>
    </source>
</evidence>
<organism evidence="2 3">
    <name type="scientific">Platanthera guangdongensis</name>
    <dbReference type="NCBI Taxonomy" id="2320717"/>
    <lineage>
        <taxon>Eukaryota</taxon>
        <taxon>Viridiplantae</taxon>
        <taxon>Streptophyta</taxon>
        <taxon>Embryophyta</taxon>
        <taxon>Tracheophyta</taxon>
        <taxon>Spermatophyta</taxon>
        <taxon>Magnoliopsida</taxon>
        <taxon>Liliopsida</taxon>
        <taxon>Asparagales</taxon>
        <taxon>Orchidaceae</taxon>
        <taxon>Orchidoideae</taxon>
        <taxon>Orchideae</taxon>
        <taxon>Orchidinae</taxon>
        <taxon>Platanthera</taxon>
    </lineage>
</organism>
<protein>
    <submittedName>
        <fullName evidence="2">Uncharacterized protein</fullName>
    </submittedName>
</protein>
<keyword evidence="3" id="KW-1185">Reference proteome</keyword>
<accession>A0ABR2MWX9</accession>
<gene>
    <name evidence="2" type="ORF">KSP40_PGU011027</name>
</gene>
<proteinExistence type="predicted"/>
<comment type="caution">
    <text evidence="2">The sequence shown here is derived from an EMBL/GenBank/DDBJ whole genome shotgun (WGS) entry which is preliminary data.</text>
</comment>
<reference evidence="2 3" key="1">
    <citation type="journal article" date="2022" name="Nat. Plants">
        <title>Genomes of leafy and leafless Platanthera orchids illuminate the evolution of mycoheterotrophy.</title>
        <authorList>
            <person name="Li M.H."/>
            <person name="Liu K.W."/>
            <person name="Li Z."/>
            <person name="Lu H.C."/>
            <person name="Ye Q.L."/>
            <person name="Zhang D."/>
            <person name="Wang J.Y."/>
            <person name="Li Y.F."/>
            <person name="Zhong Z.M."/>
            <person name="Liu X."/>
            <person name="Yu X."/>
            <person name="Liu D.K."/>
            <person name="Tu X.D."/>
            <person name="Liu B."/>
            <person name="Hao Y."/>
            <person name="Liao X.Y."/>
            <person name="Jiang Y.T."/>
            <person name="Sun W.H."/>
            <person name="Chen J."/>
            <person name="Chen Y.Q."/>
            <person name="Ai Y."/>
            <person name="Zhai J.W."/>
            <person name="Wu S.S."/>
            <person name="Zhou Z."/>
            <person name="Hsiao Y.Y."/>
            <person name="Wu W.L."/>
            <person name="Chen Y.Y."/>
            <person name="Lin Y.F."/>
            <person name="Hsu J.L."/>
            <person name="Li C.Y."/>
            <person name="Wang Z.W."/>
            <person name="Zhao X."/>
            <person name="Zhong W.Y."/>
            <person name="Ma X.K."/>
            <person name="Ma L."/>
            <person name="Huang J."/>
            <person name="Chen G.Z."/>
            <person name="Huang M.Z."/>
            <person name="Huang L."/>
            <person name="Peng D.H."/>
            <person name="Luo Y.B."/>
            <person name="Zou S.Q."/>
            <person name="Chen S.P."/>
            <person name="Lan S."/>
            <person name="Tsai W.C."/>
            <person name="Van de Peer Y."/>
            <person name="Liu Z.J."/>
        </authorList>
    </citation>
    <scope>NUCLEOTIDE SEQUENCE [LARGE SCALE GENOMIC DNA]</scope>
    <source>
        <strain evidence="2">Lor288</strain>
    </source>
</reference>
<name>A0ABR2MWX9_9ASPA</name>
<evidence type="ECO:0000313" key="3">
    <source>
        <dbReference type="Proteomes" id="UP001412067"/>
    </source>
</evidence>